<evidence type="ECO:0000313" key="2">
    <source>
        <dbReference type="EMBL" id="SMR75718.1"/>
    </source>
</evidence>
<name>A0ABY1S222_9GAMM</name>
<dbReference type="RefSeq" id="WP_239041147.1">
    <property type="nucleotide sequence ID" value="NZ_BAAAEY010000011.1"/>
</dbReference>
<gene>
    <name evidence="2" type="ORF">SAMN04487964_111110</name>
</gene>
<dbReference type="EMBL" id="FXWV01000011">
    <property type="protein sequence ID" value="SMR75718.1"/>
    <property type="molecule type" value="Genomic_DNA"/>
</dbReference>
<organism evidence="2 3">
    <name type="scientific">Marinobacterium sediminicola</name>
    <dbReference type="NCBI Taxonomy" id="518898"/>
    <lineage>
        <taxon>Bacteria</taxon>
        <taxon>Pseudomonadati</taxon>
        <taxon>Pseudomonadota</taxon>
        <taxon>Gammaproteobacteria</taxon>
        <taxon>Oceanospirillales</taxon>
        <taxon>Oceanospirillaceae</taxon>
        <taxon>Marinobacterium</taxon>
    </lineage>
</organism>
<sequence>MSTRYLLPLLSLVLALSGCSSDGWRTASRASAGIAPLAEHTPEAVIQAYAADAWGWRGLFAVHTWIAVKPQHADQYIVYEVIGWREKRGLPVLRQERDIPDRYWFGARPELILDLRGPEAERLIAPIQAAVRDYPWKHEYRVFPGPNSNTFPAWVAQKVPELNLELPFRAIGSGWTQFAP</sequence>
<keyword evidence="3" id="KW-1185">Reference proteome</keyword>
<dbReference type="Proteomes" id="UP001159257">
    <property type="component" value="Unassembled WGS sequence"/>
</dbReference>
<keyword evidence="1" id="KW-0732">Signal</keyword>
<comment type="caution">
    <text evidence="2">The sequence shown here is derived from an EMBL/GenBank/DDBJ whole genome shotgun (WGS) entry which is preliminary data.</text>
</comment>
<evidence type="ECO:0000313" key="3">
    <source>
        <dbReference type="Proteomes" id="UP001159257"/>
    </source>
</evidence>
<dbReference type="InterPro" id="IPR022224">
    <property type="entry name" value="DUF3750"/>
</dbReference>
<dbReference type="Pfam" id="PF12570">
    <property type="entry name" value="DUF3750"/>
    <property type="match status" value="1"/>
</dbReference>
<evidence type="ECO:0000256" key="1">
    <source>
        <dbReference type="SAM" id="SignalP"/>
    </source>
</evidence>
<proteinExistence type="predicted"/>
<dbReference type="PROSITE" id="PS51257">
    <property type="entry name" value="PROKAR_LIPOPROTEIN"/>
    <property type="match status" value="1"/>
</dbReference>
<accession>A0ABY1S222</accession>
<reference evidence="2 3" key="1">
    <citation type="submission" date="2017-05" db="EMBL/GenBank/DDBJ databases">
        <authorList>
            <person name="Varghese N."/>
            <person name="Submissions S."/>
        </authorList>
    </citation>
    <scope>NUCLEOTIDE SEQUENCE [LARGE SCALE GENOMIC DNA]</scope>
    <source>
        <strain evidence="2 3">CGMCC 1.7287</strain>
    </source>
</reference>
<feature type="chain" id="PRO_5045385010" description="DUF3750 domain-containing protein" evidence="1">
    <location>
        <begin position="21"/>
        <end position="180"/>
    </location>
</feature>
<feature type="signal peptide" evidence="1">
    <location>
        <begin position="1"/>
        <end position="20"/>
    </location>
</feature>
<evidence type="ECO:0008006" key="4">
    <source>
        <dbReference type="Google" id="ProtNLM"/>
    </source>
</evidence>
<protein>
    <recommendedName>
        <fullName evidence="4">DUF3750 domain-containing protein</fullName>
    </recommendedName>
</protein>